<reference evidence="2 3" key="1">
    <citation type="submission" date="2018-02" db="EMBL/GenBank/DDBJ databases">
        <title>Genomic Reconstructions from Amazon Rainforest and Pasture Soil Reveal Novel Insights into the Physiology of Candidate Phyla in Tropical Sites.</title>
        <authorList>
            <person name="Kroeger M.E."/>
            <person name="Delmont T."/>
            <person name="Eren A.M."/>
            <person name="Guo J."/>
            <person name="Meyer K.M."/>
            <person name="Khan K."/>
            <person name="Rodrigues J.L.M."/>
            <person name="Bohannan B.J.M."/>
            <person name="Tringe S."/>
            <person name="Borges C.D."/>
            <person name="Tiedje J."/>
            <person name="Tsai S.M."/>
            <person name="Nusslein K."/>
        </authorList>
    </citation>
    <scope>NUCLEOTIDE SEQUENCE [LARGE SCALE GENOMIC DNA]</scope>
    <source>
        <strain evidence="2">Amazon FNV 2010 28 9</strain>
    </source>
</reference>
<feature type="transmembrane region" description="Helical" evidence="1">
    <location>
        <begin position="219"/>
        <end position="245"/>
    </location>
</feature>
<gene>
    <name evidence="2" type="ORF">C5B42_05925</name>
</gene>
<dbReference type="Proteomes" id="UP000246104">
    <property type="component" value="Unassembled WGS sequence"/>
</dbReference>
<feature type="transmembrane region" description="Helical" evidence="1">
    <location>
        <begin position="360"/>
        <end position="376"/>
    </location>
</feature>
<protein>
    <recommendedName>
        <fullName evidence="4">Glycosyltransferase RgtA/B/C/D-like domain-containing protein</fullName>
    </recommendedName>
</protein>
<comment type="caution">
    <text evidence="2">The sequence shown here is derived from an EMBL/GenBank/DDBJ whole genome shotgun (WGS) entry which is preliminary data.</text>
</comment>
<organism evidence="2 3">
    <name type="scientific">Candidatus Cerribacteria bacterium 'Amazon FNV 2010 28 9'</name>
    <dbReference type="NCBI Taxonomy" id="2081795"/>
    <lineage>
        <taxon>Bacteria</taxon>
        <taxon>Candidatus Cerribacteria</taxon>
    </lineage>
</organism>
<feature type="transmembrane region" description="Helical" evidence="1">
    <location>
        <begin position="453"/>
        <end position="474"/>
    </location>
</feature>
<name>A0A317JR36_9BACT</name>
<dbReference type="EMBL" id="PSRQ01000062">
    <property type="protein sequence ID" value="PWU22524.1"/>
    <property type="molecule type" value="Genomic_DNA"/>
</dbReference>
<accession>A0A317JR36</accession>
<feature type="transmembrane region" description="Helical" evidence="1">
    <location>
        <begin position="331"/>
        <end position="348"/>
    </location>
</feature>
<evidence type="ECO:0000313" key="2">
    <source>
        <dbReference type="EMBL" id="PWU22524.1"/>
    </source>
</evidence>
<keyword evidence="1" id="KW-0472">Membrane</keyword>
<feature type="transmembrane region" description="Helical" evidence="1">
    <location>
        <begin position="388"/>
        <end position="409"/>
    </location>
</feature>
<feature type="transmembrane region" description="Helical" evidence="1">
    <location>
        <begin position="129"/>
        <end position="149"/>
    </location>
</feature>
<feature type="transmembrane region" description="Helical" evidence="1">
    <location>
        <begin position="102"/>
        <end position="123"/>
    </location>
</feature>
<feature type="transmembrane region" description="Helical" evidence="1">
    <location>
        <begin position="257"/>
        <end position="280"/>
    </location>
</feature>
<proteinExistence type="predicted"/>
<feature type="transmembrane region" description="Helical" evidence="1">
    <location>
        <begin position="7"/>
        <end position="25"/>
    </location>
</feature>
<sequence length="537" mass="61339">MKKIHRQLLPFILFIVAVVYFAFLWKHMLYWQDGALFAGHPYVWADWSMHLGLVSRFAYMNPSLWLSNNPFFVGARLNYPFGTNLLSGLLIRLGVEFTQAMIIPSFIFSLALVVMLFVFVRQFCKDAKLAIIGSLLFLFSGGLGVFVTLHPSTAIQQLFNSTLTYTQNHDLGIEFTNIWMGMLMPQRAFLLGMPIGLLLFCLVWKIYTKQNIRSGLLLGGGVIAGVLPLIHTHTYIVLVLMSAWLFITSSFKHWKQWLWFGVPATFTSGIVFFFFLRGTITPSSFFSIHLGWMADESIPAWIVFWLKNWGVFGLTALVGTVLLWRKKKHASLSWTCGWWSIFVLANVVQFQPQTWDNSKIFAWVYAGLVIPVMYTIETLIHLKKGGKIIAFLLIVSMCLSGALDVMNMLDFSTHSYQMLSKEEVEVGLFTRDHLPPTAVVLTDDWVANPIPMLSGRTVLLGYPGWVFSYGLSYAQREMDMKDMYEGRDDALSLLHTYHISYVLIGIEEMKDDPNVTFFQDNGTMVFHNSQETLYKLN</sequence>
<evidence type="ECO:0000256" key="1">
    <source>
        <dbReference type="SAM" id="Phobius"/>
    </source>
</evidence>
<keyword evidence="1" id="KW-1133">Transmembrane helix</keyword>
<keyword evidence="1" id="KW-0812">Transmembrane</keyword>
<evidence type="ECO:0008006" key="4">
    <source>
        <dbReference type="Google" id="ProtNLM"/>
    </source>
</evidence>
<feature type="transmembrane region" description="Helical" evidence="1">
    <location>
        <begin position="300"/>
        <end position="324"/>
    </location>
</feature>
<evidence type="ECO:0000313" key="3">
    <source>
        <dbReference type="Proteomes" id="UP000246104"/>
    </source>
</evidence>
<dbReference type="AlphaFoldDB" id="A0A317JR36"/>
<feature type="transmembrane region" description="Helical" evidence="1">
    <location>
        <begin position="188"/>
        <end position="207"/>
    </location>
</feature>